<feature type="compositionally biased region" description="Polar residues" evidence="1">
    <location>
        <begin position="183"/>
        <end position="192"/>
    </location>
</feature>
<evidence type="ECO:0000256" key="1">
    <source>
        <dbReference type="SAM" id="MobiDB-lite"/>
    </source>
</evidence>
<feature type="region of interest" description="Disordered" evidence="1">
    <location>
        <begin position="67"/>
        <end position="90"/>
    </location>
</feature>
<feature type="non-terminal residue" evidence="2">
    <location>
        <position position="192"/>
    </location>
</feature>
<organism evidence="2 3">
    <name type="scientific">Neotoma lepida</name>
    <name type="common">Desert woodrat</name>
    <dbReference type="NCBI Taxonomy" id="56216"/>
    <lineage>
        <taxon>Eukaryota</taxon>
        <taxon>Metazoa</taxon>
        <taxon>Chordata</taxon>
        <taxon>Craniata</taxon>
        <taxon>Vertebrata</taxon>
        <taxon>Euteleostomi</taxon>
        <taxon>Mammalia</taxon>
        <taxon>Eutheria</taxon>
        <taxon>Euarchontoglires</taxon>
        <taxon>Glires</taxon>
        <taxon>Rodentia</taxon>
        <taxon>Myomorpha</taxon>
        <taxon>Muroidea</taxon>
        <taxon>Cricetidae</taxon>
        <taxon>Neotominae</taxon>
        <taxon>Neotoma</taxon>
    </lineage>
</organism>
<keyword evidence="3" id="KW-1185">Reference proteome</keyword>
<evidence type="ECO:0000313" key="2">
    <source>
        <dbReference type="EMBL" id="OBS58335.1"/>
    </source>
</evidence>
<evidence type="ECO:0000313" key="3">
    <source>
        <dbReference type="Proteomes" id="UP000092124"/>
    </source>
</evidence>
<comment type="caution">
    <text evidence="2">The sequence shown here is derived from an EMBL/GenBank/DDBJ whole genome shotgun (WGS) entry which is preliminary data.</text>
</comment>
<dbReference type="AlphaFoldDB" id="A0A1A6FXQ5"/>
<reference evidence="2 3" key="1">
    <citation type="submission" date="2016-06" db="EMBL/GenBank/DDBJ databases">
        <title>The Draft Genome Sequence and Annotation of the Desert Woodrat Neotoma lepida.</title>
        <authorList>
            <person name="Campbell M."/>
            <person name="Oakeson K.F."/>
            <person name="Yandell M."/>
            <person name="Halpert J.R."/>
            <person name="Dearing D."/>
        </authorList>
    </citation>
    <scope>NUCLEOTIDE SEQUENCE [LARGE SCALE GENOMIC DNA]</scope>
    <source>
        <strain evidence="2">417</strain>
        <tissue evidence="2">Liver</tissue>
    </source>
</reference>
<name>A0A1A6FXQ5_NEOLE</name>
<feature type="region of interest" description="Disordered" evidence="1">
    <location>
        <begin position="1"/>
        <end position="23"/>
    </location>
</feature>
<feature type="non-terminal residue" evidence="2">
    <location>
        <position position="1"/>
    </location>
</feature>
<feature type="region of interest" description="Disordered" evidence="1">
    <location>
        <begin position="173"/>
        <end position="192"/>
    </location>
</feature>
<proteinExistence type="predicted"/>
<gene>
    <name evidence="2" type="ORF">A6R68_10569</name>
</gene>
<protein>
    <submittedName>
        <fullName evidence="2">Uncharacterized protein</fullName>
    </submittedName>
</protein>
<dbReference type="EMBL" id="LZPO01116607">
    <property type="protein sequence ID" value="OBS58335.1"/>
    <property type="molecule type" value="Genomic_DNA"/>
</dbReference>
<accession>A0A1A6FXQ5</accession>
<dbReference type="Proteomes" id="UP000092124">
    <property type="component" value="Unassembled WGS sequence"/>
</dbReference>
<sequence>VYRDYVSQSAAGRAREGRGEGTVGRRPRWVAAAAAAIVPAPRVSVGASAPGRGLGRRSRALGRRELLLRGPGRPLPSSHPPGGPKRRGARTMCRARLRLPRILCGRGRGNAESLTDACPCCAGLRCGQIFFSGLDDQDSSQGPALCGLAWLARILQPLQAGWRADPRLTSHHRPAKIRGWATPPSSLQSQHG</sequence>
<feature type="compositionally biased region" description="Pro residues" evidence="1">
    <location>
        <begin position="73"/>
        <end position="83"/>
    </location>
</feature>